<dbReference type="Proteomes" id="UP000789901">
    <property type="component" value="Unassembled WGS sequence"/>
</dbReference>
<comment type="caution">
    <text evidence="1">The sequence shown here is derived from an EMBL/GenBank/DDBJ whole genome shotgun (WGS) entry which is preliminary data.</text>
</comment>
<proteinExistence type="predicted"/>
<gene>
    <name evidence="1" type="ORF">GMARGA_LOCUS35992</name>
</gene>
<evidence type="ECO:0000313" key="1">
    <source>
        <dbReference type="EMBL" id="CAG8842451.1"/>
    </source>
</evidence>
<protein>
    <submittedName>
        <fullName evidence="1">13923_t:CDS:1</fullName>
    </submittedName>
</protein>
<organism evidence="1 2">
    <name type="scientific">Gigaspora margarita</name>
    <dbReference type="NCBI Taxonomy" id="4874"/>
    <lineage>
        <taxon>Eukaryota</taxon>
        <taxon>Fungi</taxon>
        <taxon>Fungi incertae sedis</taxon>
        <taxon>Mucoromycota</taxon>
        <taxon>Glomeromycotina</taxon>
        <taxon>Glomeromycetes</taxon>
        <taxon>Diversisporales</taxon>
        <taxon>Gigasporaceae</taxon>
        <taxon>Gigaspora</taxon>
    </lineage>
</organism>
<name>A0ABN7WWH4_GIGMA</name>
<sequence>MYCSSFFVSLQVQNNEQYLKDAAYKMRSQLDKYIVSILKDNYMAQKENISLKQKEIKNLCQIVQQDIIIPNFNKISREQVPLLIFYLLIVKQ</sequence>
<accession>A0ABN7WWH4</accession>
<dbReference type="EMBL" id="CAJVQB010069030">
    <property type="protein sequence ID" value="CAG8842451.1"/>
    <property type="molecule type" value="Genomic_DNA"/>
</dbReference>
<reference evidence="1 2" key="1">
    <citation type="submission" date="2021-06" db="EMBL/GenBank/DDBJ databases">
        <authorList>
            <person name="Kallberg Y."/>
            <person name="Tangrot J."/>
            <person name="Rosling A."/>
        </authorList>
    </citation>
    <scope>NUCLEOTIDE SEQUENCE [LARGE SCALE GENOMIC DNA]</scope>
    <source>
        <strain evidence="1 2">120-4 pot B 10/14</strain>
    </source>
</reference>
<evidence type="ECO:0000313" key="2">
    <source>
        <dbReference type="Proteomes" id="UP000789901"/>
    </source>
</evidence>
<feature type="non-terminal residue" evidence="1">
    <location>
        <position position="92"/>
    </location>
</feature>
<keyword evidence="2" id="KW-1185">Reference proteome</keyword>